<feature type="compositionally biased region" description="Basic and acidic residues" evidence="1">
    <location>
        <begin position="211"/>
        <end position="222"/>
    </location>
</feature>
<evidence type="ECO:0000313" key="2">
    <source>
        <dbReference type="EMBL" id="CUG19851.1"/>
    </source>
</evidence>
<organism evidence="2 3">
    <name type="scientific">Bodo saltans</name>
    <name type="common">Flagellated protozoan</name>
    <dbReference type="NCBI Taxonomy" id="75058"/>
    <lineage>
        <taxon>Eukaryota</taxon>
        <taxon>Discoba</taxon>
        <taxon>Euglenozoa</taxon>
        <taxon>Kinetoplastea</taxon>
        <taxon>Metakinetoplastina</taxon>
        <taxon>Eubodonida</taxon>
        <taxon>Bodonidae</taxon>
        <taxon>Bodo</taxon>
    </lineage>
</organism>
<dbReference type="EMBL" id="CYKH01000695">
    <property type="protein sequence ID" value="CUG19851.1"/>
    <property type="molecule type" value="Genomic_DNA"/>
</dbReference>
<gene>
    <name evidence="2" type="ORF">BSAL_75665</name>
</gene>
<proteinExistence type="predicted"/>
<evidence type="ECO:0000313" key="3">
    <source>
        <dbReference type="Proteomes" id="UP000051952"/>
    </source>
</evidence>
<feature type="region of interest" description="Disordered" evidence="1">
    <location>
        <begin position="452"/>
        <end position="471"/>
    </location>
</feature>
<dbReference type="AlphaFoldDB" id="A0A0S4IYH0"/>
<dbReference type="Proteomes" id="UP000051952">
    <property type="component" value="Unassembled WGS sequence"/>
</dbReference>
<sequence length="655" mass="70376">MVYVIKLITDVNLAIRDNSRVLYDIKRRYPQITQLFHARKSHHVHLVGSPDAFDDMSRAAEEVLAVCGEPFHLSPTDAAVLAQLVFAVNIMTLEKLLQPIFLSCERLAADDQVRQSWSTSGPLYGICASSQGRRRQLMEASLCIINEAYQLSLTLLSLNAYNSLIPIAPATLTVESPAPSSSSPGATTLQNLSIFSTVSTAAPSSRAVTPRLDDEVQVSHEDKEEEEEEDVHRELTSSSGASSDAAWDAINDAVRPMKNWGVLTNHNDALTEHKFAPDRDAPSCLHNVVADVVGSETEPPVVHSLVELCLIVDASTVHSKSNELVPETPARKDCREQELLVPATDGGHAIRSICDVLGVSVTITPSQVQEGNNCLHIKLFPRQTQSLDHHLTTEDDHDQKSTPAAGVVTSPAAIMRMHIAADTITAHMGVGPMFVNILRPTPLQCRVLLASHKHKRSPQSPVPKGQSGSSGATAVQSILNVALDGYLLRGEHVDVFSVQSFPDRGNEQLYEAATTSPIPNSSACEIRISFDVRGLKGKGLAHRAACVKSLVDECLNNVCAIGNDDYDFRDDHNHNALPLPKNTADRVITGTLGSDGALAMLSELHGVYVASRTVLFDDTVSYAVVVGLPSSIAALVNDLASVGTPASSAVALSPS</sequence>
<reference evidence="3" key="1">
    <citation type="submission" date="2015-09" db="EMBL/GenBank/DDBJ databases">
        <authorList>
            <consortium name="Pathogen Informatics"/>
        </authorList>
    </citation>
    <scope>NUCLEOTIDE SEQUENCE [LARGE SCALE GENOMIC DNA]</scope>
    <source>
        <strain evidence="3">Lake Konstanz</strain>
    </source>
</reference>
<accession>A0A0S4IYH0</accession>
<keyword evidence="3" id="KW-1185">Reference proteome</keyword>
<dbReference type="VEuPathDB" id="TriTrypDB:BSAL_75665"/>
<protein>
    <submittedName>
        <fullName evidence="2">Uncharacterized protein</fullName>
    </submittedName>
</protein>
<feature type="region of interest" description="Disordered" evidence="1">
    <location>
        <begin position="205"/>
        <end position="244"/>
    </location>
</feature>
<evidence type="ECO:0000256" key="1">
    <source>
        <dbReference type="SAM" id="MobiDB-lite"/>
    </source>
</evidence>
<name>A0A0S4IYH0_BODSA</name>